<dbReference type="Pfam" id="PF14534">
    <property type="entry name" value="DUF4440"/>
    <property type="match status" value="1"/>
</dbReference>
<keyword evidence="3" id="KW-1185">Reference proteome</keyword>
<dbReference type="EMBL" id="PYGD01000017">
    <property type="protein sequence ID" value="PSK87415.1"/>
    <property type="molecule type" value="Genomic_DNA"/>
</dbReference>
<reference evidence="2 3" key="1">
    <citation type="submission" date="2018-03" db="EMBL/GenBank/DDBJ databases">
        <title>Genomic Encyclopedia of Type Strains, Phase III (KMG-III): the genomes of soil and plant-associated and newly described type strains.</title>
        <authorList>
            <person name="Whitman W."/>
        </authorList>
    </citation>
    <scope>NUCLEOTIDE SEQUENCE [LARGE SCALE GENOMIC DNA]</scope>
    <source>
        <strain evidence="2 3">CGMCC 1.12700</strain>
    </source>
</reference>
<dbReference type="GO" id="GO:0016853">
    <property type="term" value="F:isomerase activity"/>
    <property type="evidence" value="ECO:0007669"/>
    <property type="project" value="UniProtKB-KW"/>
</dbReference>
<keyword evidence="2" id="KW-0413">Isomerase</keyword>
<dbReference type="Proteomes" id="UP000240572">
    <property type="component" value="Unassembled WGS sequence"/>
</dbReference>
<protein>
    <submittedName>
        <fullName evidence="2">Ketosteroid isomerase-like protein</fullName>
    </submittedName>
</protein>
<dbReference type="RefSeq" id="WP_106525424.1">
    <property type="nucleotide sequence ID" value="NZ_PYGD01000017.1"/>
</dbReference>
<dbReference type="Gene3D" id="3.10.450.50">
    <property type="match status" value="1"/>
</dbReference>
<dbReference type="InterPro" id="IPR032710">
    <property type="entry name" value="NTF2-like_dom_sf"/>
</dbReference>
<evidence type="ECO:0000313" key="3">
    <source>
        <dbReference type="Proteomes" id="UP000240572"/>
    </source>
</evidence>
<comment type="caution">
    <text evidence="2">The sequence shown here is derived from an EMBL/GenBank/DDBJ whole genome shotgun (WGS) entry which is preliminary data.</text>
</comment>
<evidence type="ECO:0000259" key="1">
    <source>
        <dbReference type="Pfam" id="PF14534"/>
    </source>
</evidence>
<proteinExistence type="predicted"/>
<accession>A0A2P8CR19</accession>
<dbReference type="InterPro" id="IPR027843">
    <property type="entry name" value="DUF4440"/>
</dbReference>
<dbReference type="SUPFAM" id="SSF54427">
    <property type="entry name" value="NTF2-like"/>
    <property type="match status" value="1"/>
</dbReference>
<evidence type="ECO:0000313" key="2">
    <source>
        <dbReference type="EMBL" id="PSK87415.1"/>
    </source>
</evidence>
<feature type="domain" description="DUF4440" evidence="1">
    <location>
        <begin position="19"/>
        <end position="122"/>
    </location>
</feature>
<organism evidence="2 3">
    <name type="scientific">Taibaiella chishuiensis</name>
    <dbReference type="NCBI Taxonomy" id="1434707"/>
    <lineage>
        <taxon>Bacteria</taxon>
        <taxon>Pseudomonadati</taxon>
        <taxon>Bacteroidota</taxon>
        <taxon>Chitinophagia</taxon>
        <taxon>Chitinophagales</taxon>
        <taxon>Chitinophagaceae</taxon>
        <taxon>Taibaiella</taxon>
    </lineage>
</organism>
<name>A0A2P8CR19_9BACT</name>
<sequence>MSDNTIAALSAQQQDENYIREARKTSNAAISKLDVAGVAQYWMDNIVVISGEGGQYAGKKLLMKVWKEMFAAQAVIFERLPSEIRIGEGGILAWEQGIWRCTNDPMHGNYAAMWRKINGKWMTQSELFVALD</sequence>
<dbReference type="AlphaFoldDB" id="A0A2P8CR19"/>
<dbReference type="OrthoDB" id="7375768at2"/>
<gene>
    <name evidence="2" type="ORF">B0I18_11715</name>
</gene>